<evidence type="ECO:0008006" key="3">
    <source>
        <dbReference type="Google" id="ProtNLM"/>
    </source>
</evidence>
<dbReference type="KEGG" id="mpad:KEF85_00080"/>
<organism evidence="1 2">
    <name type="scientific">Methylomonas paludis</name>
    <dbReference type="NCBI Taxonomy" id="1173101"/>
    <lineage>
        <taxon>Bacteria</taxon>
        <taxon>Pseudomonadati</taxon>
        <taxon>Pseudomonadota</taxon>
        <taxon>Gammaproteobacteria</taxon>
        <taxon>Methylococcales</taxon>
        <taxon>Methylococcaceae</taxon>
        <taxon>Methylomonas</taxon>
    </lineage>
</organism>
<dbReference type="SUPFAM" id="SSF53448">
    <property type="entry name" value="Nucleotide-diphospho-sugar transferases"/>
    <property type="match status" value="1"/>
</dbReference>
<keyword evidence="2" id="KW-1185">Reference proteome</keyword>
<dbReference type="InterPro" id="IPR029044">
    <property type="entry name" value="Nucleotide-diphossugar_trans"/>
</dbReference>
<evidence type="ECO:0000313" key="1">
    <source>
        <dbReference type="EMBL" id="QWF70942.1"/>
    </source>
</evidence>
<dbReference type="AlphaFoldDB" id="A0A975MNA4"/>
<accession>A0A975MNA4</accession>
<dbReference type="Proteomes" id="UP000676649">
    <property type="component" value="Chromosome"/>
</dbReference>
<gene>
    <name evidence="1" type="ORF">KEF85_00080</name>
</gene>
<dbReference type="RefSeq" id="WP_215582453.1">
    <property type="nucleotide sequence ID" value="NZ_CP073754.1"/>
</dbReference>
<reference evidence="1" key="1">
    <citation type="submission" date="2021-04" db="EMBL/GenBank/DDBJ databases">
        <title>Draft genome sequence data of methanotrophic Methylovulum sp. strain S1L and Methylomonas sp. strain S2AM isolated from boreal lake water columns.</title>
        <authorList>
            <person name="Rissanen A.J."/>
            <person name="Mangayil R."/>
            <person name="Svenning M.M."/>
            <person name="Khanongnuch R."/>
        </authorList>
    </citation>
    <scope>NUCLEOTIDE SEQUENCE</scope>
    <source>
        <strain evidence="1">S2AM</strain>
    </source>
</reference>
<evidence type="ECO:0000313" key="2">
    <source>
        <dbReference type="Proteomes" id="UP000676649"/>
    </source>
</evidence>
<proteinExistence type="predicted"/>
<dbReference type="EMBL" id="CP073754">
    <property type="protein sequence ID" value="QWF70942.1"/>
    <property type="molecule type" value="Genomic_DNA"/>
</dbReference>
<name>A0A975MNA4_9GAMM</name>
<sequence length="285" mass="32895">MMHKLNISLQLSYLKINNKFGKSYGITQLNEPNIVISLTTYKDRINIAYLTVETLMLQSRKPDKIVLWLAKEDCSPANIPIELRRLENRGLQIEYVDRNIGPYKKLIYALSSFPNSTIITCDDDALYPQNFLENLYQASLKFRSEIIGYRCNLIKCYKQSLLPYLQWTTPVGKGPSYNLFPTGFGGILYPPNALHKEVLNINNFLHMAPTADDVWFKAMALLNDRKTVMVYDHSMEFPAIPDSQDNALWKINTISNQNYGNNGLCKNDLQIKKVFDYYDLVKKLK</sequence>
<protein>
    <recommendedName>
        <fullName evidence="3">Glycosyltransferase 2-like domain-containing protein</fullName>
    </recommendedName>
</protein>